<organism evidence="4 5">
    <name type="scientific">Candidatus Macondimonas diazotrophica</name>
    <dbReference type="NCBI Taxonomy" id="2305248"/>
    <lineage>
        <taxon>Bacteria</taxon>
        <taxon>Pseudomonadati</taxon>
        <taxon>Pseudomonadota</taxon>
        <taxon>Gammaproteobacteria</taxon>
        <taxon>Chromatiales</taxon>
        <taxon>Ectothiorhodospiraceae</taxon>
        <taxon>Candidatus Macondimonas</taxon>
    </lineage>
</organism>
<dbReference type="NCBIfam" id="NF002490">
    <property type="entry name" value="PRK01777.1"/>
    <property type="match status" value="1"/>
</dbReference>
<evidence type="ECO:0000256" key="3">
    <source>
        <dbReference type="SAM" id="MobiDB-lite"/>
    </source>
</evidence>
<proteinExistence type="inferred from homology"/>
<dbReference type="Pfam" id="PF03658">
    <property type="entry name" value="Ub-RnfH"/>
    <property type="match status" value="1"/>
</dbReference>
<evidence type="ECO:0000256" key="1">
    <source>
        <dbReference type="ARBA" id="ARBA00010645"/>
    </source>
</evidence>
<feature type="compositionally biased region" description="Low complexity" evidence="3">
    <location>
        <begin position="101"/>
        <end position="112"/>
    </location>
</feature>
<evidence type="ECO:0000313" key="4">
    <source>
        <dbReference type="EMBL" id="TFZ82492.1"/>
    </source>
</evidence>
<dbReference type="PANTHER" id="PTHR37483:SF1">
    <property type="entry name" value="UPF0125 PROTEIN RATB"/>
    <property type="match status" value="1"/>
</dbReference>
<dbReference type="InterPro" id="IPR037021">
    <property type="entry name" value="RnfH_sf"/>
</dbReference>
<reference evidence="4 5" key="1">
    <citation type="journal article" date="2019" name="ISME J.">
        <title>Candidatus Macondimonas diazotrophica, a novel gammaproteobacterial genus dominating crude-oil-contaminated coastal sediments.</title>
        <authorList>
            <person name="Karthikeyan S."/>
            <person name="Konstantinidis K."/>
        </authorList>
    </citation>
    <scope>NUCLEOTIDE SEQUENCE [LARGE SCALE GENOMIC DNA]</scope>
    <source>
        <strain evidence="4 5">KTK01</strain>
    </source>
</reference>
<name>A0A4Z0F8T2_9GAMM</name>
<comment type="similarity">
    <text evidence="1 2">Belongs to the UPF0125 (RnfH) family.</text>
</comment>
<dbReference type="Proteomes" id="UP000297890">
    <property type="component" value="Unassembled WGS sequence"/>
</dbReference>
<dbReference type="EMBL" id="SRIO01000009">
    <property type="protein sequence ID" value="TFZ82492.1"/>
    <property type="molecule type" value="Genomic_DNA"/>
</dbReference>
<dbReference type="InterPro" id="IPR005346">
    <property type="entry name" value="RnfH"/>
</dbReference>
<keyword evidence="5" id="KW-1185">Reference proteome</keyword>
<gene>
    <name evidence="4" type="ORF">E4680_08410</name>
</gene>
<dbReference type="Gene3D" id="3.10.20.280">
    <property type="entry name" value="RnfH-like"/>
    <property type="match status" value="1"/>
</dbReference>
<dbReference type="AlphaFoldDB" id="A0A4Z0F8T2"/>
<accession>A0A4Z0F8T2</accession>
<protein>
    <recommendedName>
        <fullName evidence="2">UPF0125 protein E4680_08410</fullName>
    </recommendedName>
</protein>
<dbReference type="InterPro" id="IPR016155">
    <property type="entry name" value="Mopterin_synth/thiamin_S_b"/>
</dbReference>
<evidence type="ECO:0000313" key="5">
    <source>
        <dbReference type="Proteomes" id="UP000297890"/>
    </source>
</evidence>
<dbReference type="SUPFAM" id="SSF54285">
    <property type="entry name" value="MoaD/ThiS"/>
    <property type="match status" value="1"/>
</dbReference>
<sequence>MGARALADESAAITVTVVYARPDQVWRVAVDLPAGSRVGDALRASGLAECIGEVDLLAAPVGVFGEACERDRLLRAGDRVEIYRALPVDPKQARRRRAEQARAAAKSRQAGA</sequence>
<dbReference type="PANTHER" id="PTHR37483">
    <property type="entry name" value="UPF0125 PROTEIN RATB"/>
    <property type="match status" value="1"/>
</dbReference>
<dbReference type="HAMAP" id="MF_00460">
    <property type="entry name" value="UPF0125_RnfH"/>
    <property type="match status" value="1"/>
</dbReference>
<dbReference type="OrthoDB" id="9796575at2"/>
<comment type="caution">
    <text evidence="4">The sequence shown here is derived from an EMBL/GenBank/DDBJ whole genome shotgun (WGS) entry which is preliminary data.</text>
</comment>
<evidence type="ECO:0000256" key="2">
    <source>
        <dbReference type="HAMAP-Rule" id="MF_00460"/>
    </source>
</evidence>
<feature type="region of interest" description="Disordered" evidence="3">
    <location>
        <begin position="93"/>
        <end position="112"/>
    </location>
</feature>